<accession>A0A1I7YGI5</accession>
<evidence type="ECO:0000313" key="2">
    <source>
        <dbReference type="WBParaSite" id="L893_g16106.t1"/>
    </source>
</evidence>
<dbReference type="WBParaSite" id="L893_g16106.t1">
    <property type="protein sequence ID" value="L893_g16106.t1"/>
    <property type="gene ID" value="L893_g16106"/>
</dbReference>
<reference evidence="2" key="1">
    <citation type="submission" date="2016-11" db="UniProtKB">
        <authorList>
            <consortium name="WormBaseParasite"/>
        </authorList>
    </citation>
    <scope>IDENTIFICATION</scope>
</reference>
<dbReference type="Proteomes" id="UP000095287">
    <property type="component" value="Unplaced"/>
</dbReference>
<proteinExistence type="predicted"/>
<dbReference type="AlphaFoldDB" id="A0A1I7YGI5"/>
<sequence length="148" mass="16204">MQCLRLFATSVVAVGDKQPGMAERARQYHSPFVHYTIVRYRMLPSPESVRPVSGAVQVPAASQCPFVGLGSRVGLGSMRWLLFSVLAVNSRQPPTNNQPVAHRSRPCKHYFAFRRARTASRPPASVAEVAAAFPQQRLSQLQCAVAAS</sequence>
<evidence type="ECO:0000313" key="1">
    <source>
        <dbReference type="Proteomes" id="UP000095287"/>
    </source>
</evidence>
<protein>
    <submittedName>
        <fullName evidence="2">Secreted protein</fullName>
    </submittedName>
</protein>
<name>A0A1I7YGI5_9BILA</name>
<organism evidence="1 2">
    <name type="scientific">Steinernema glaseri</name>
    <dbReference type="NCBI Taxonomy" id="37863"/>
    <lineage>
        <taxon>Eukaryota</taxon>
        <taxon>Metazoa</taxon>
        <taxon>Ecdysozoa</taxon>
        <taxon>Nematoda</taxon>
        <taxon>Chromadorea</taxon>
        <taxon>Rhabditida</taxon>
        <taxon>Tylenchina</taxon>
        <taxon>Panagrolaimomorpha</taxon>
        <taxon>Strongyloidoidea</taxon>
        <taxon>Steinernematidae</taxon>
        <taxon>Steinernema</taxon>
    </lineage>
</organism>
<keyword evidence="1" id="KW-1185">Reference proteome</keyword>